<dbReference type="GO" id="GO:0005886">
    <property type="term" value="C:plasma membrane"/>
    <property type="evidence" value="ECO:0007669"/>
    <property type="project" value="UniProtKB-SubCell"/>
</dbReference>
<protein>
    <recommendedName>
        <fullName evidence="8">Probable membrane transporter protein</fullName>
    </recommendedName>
</protein>
<feature type="transmembrane region" description="Helical" evidence="8">
    <location>
        <begin position="175"/>
        <end position="192"/>
    </location>
</feature>
<evidence type="ECO:0000313" key="9">
    <source>
        <dbReference type="EMBL" id="XAY04363.1"/>
    </source>
</evidence>
<keyword evidence="7 8" id="KW-0472">Membrane</keyword>
<feature type="transmembrane region" description="Helical" evidence="8">
    <location>
        <begin position="77"/>
        <end position="100"/>
    </location>
</feature>
<dbReference type="PANTHER" id="PTHR30269">
    <property type="entry name" value="TRANSMEMBRANE PROTEIN YFCA"/>
    <property type="match status" value="1"/>
</dbReference>
<comment type="subcellular location">
    <subcellularLocation>
        <location evidence="1 8">Cell membrane</location>
        <topology evidence="1 8">Multi-pass membrane protein</topology>
    </subcellularLocation>
</comment>
<feature type="transmembrane region" description="Helical" evidence="8">
    <location>
        <begin position="231"/>
        <end position="250"/>
    </location>
</feature>
<proteinExistence type="inferred from homology"/>
<evidence type="ECO:0000256" key="3">
    <source>
        <dbReference type="ARBA" id="ARBA00022448"/>
    </source>
</evidence>
<feature type="transmembrane region" description="Helical" evidence="8">
    <location>
        <begin position="106"/>
        <end position="124"/>
    </location>
</feature>
<dbReference type="InterPro" id="IPR002781">
    <property type="entry name" value="TM_pro_TauE-like"/>
</dbReference>
<name>A0AAU7ARZ0_9ACTN</name>
<keyword evidence="4 8" id="KW-1003">Cell membrane</keyword>
<keyword evidence="5 8" id="KW-0812">Transmembrane</keyword>
<dbReference type="AlphaFoldDB" id="A0AAU7ARZ0"/>
<dbReference type="RefSeq" id="WP_354700903.1">
    <property type="nucleotide sequence ID" value="NZ_CP114014.1"/>
</dbReference>
<dbReference type="EMBL" id="CP114014">
    <property type="protein sequence ID" value="XAY04363.1"/>
    <property type="molecule type" value="Genomic_DNA"/>
</dbReference>
<feature type="transmembrane region" description="Helical" evidence="8">
    <location>
        <begin position="136"/>
        <end position="155"/>
    </location>
</feature>
<evidence type="ECO:0000256" key="8">
    <source>
        <dbReference type="RuleBase" id="RU363041"/>
    </source>
</evidence>
<evidence type="ECO:0000256" key="5">
    <source>
        <dbReference type="ARBA" id="ARBA00022692"/>
    </source>
</evidence>
<dbReference type="KEGG" id="parq:DSM112329_01196"/>
<gene>
    <name evidence="9" type="ORF">DSM112329_01196</name>
</gene>
<accession>A0AAU7ARZ0</accession>
<organism evidence="9">
    <name type="scientific">Paraconexibacter sp. AEG42_29</name>
    <dbReference type="NCBI Taxonomy" id="2997339"/>
    <lineage>
        <taxon>Bacteria</taxon>
        <taxon>Bacillati</taxon>
        <taxon>Actinomycetota</taxon>
        <taxon>Thermoleophilia</taxon>
        <taxon>Solirubrobacterales</taxon>
        <taxon>Paraconexibacteraceae</taxon>
        <taxon>Paraconexibacter</taxon>
    </lineage>
</organism>
<dbReference type="Pfam" id="PF01925">
    <property type="entry name" value="TauE"/>
    <property type="match status" value="1"/>
</dbReference>
<evidence type="ECO:0000256" key="6">
    <source>
        <dbReference type="ARBA" id="ARBA00022989"/>
    </source>
</evidence>
<dbReference type="PANTHER" id="PTHR30269:SF37">
    <property type="entry name" value="MEMBRANE TRANSPORTER PROTEIN"/>
    <property type="match status" value="1"/>
</dbReference>
<keyword evidence="6 8" id="KW-1133">Transmembrane helix</keyword>
<evidence type="ECO:0000256" key="1">
    <source>
        <dbReference type="ARBA" id="ARBA00004651"/>
    </source>
</evidence>
<dbReference type="InterPro" id="IPR052017">
    <property type="entry name" value="TSUP"/>
</dbReference>
<feature type="transmembrane region" description="Helical" evidence="8">
    <location>
        <begin position="199"/>
        <end position="219"/>
    </location>
</feature>
<reference evidence="9" key="1">
    <citation type="submission" date="2022-12" db="EMBL/GenBank/DDBJ databases">
        <title>Paraconexibacter alkalitolerans sp. nov. and Baekduia alba sp. nov., isolated from soil and emended description of the genera Paraconexibacter (Chun et al., 2020) and Baekduia (An et al., 2020).</title>
        <authorList>
            <person name="Vieira S."/>
            <person name="Huber K.J."/>
            <person name="Geppert A."/>
            <person name="Wolf J."/>
            <person name="Neumann-Schaal M."/>
            <person name="Muesken M."/>
            <person name="Overmann J."/>
        </authorList>
    </citation>
    <scope>NUCLEOTIDE SEQUENCE</scope>
    <source>
        <strain evidence="9">AEG42_29</strain>
    </source>
</reference>
<evidence type="ECO:0000256" key="2">
    <source>
        <dbReference type="ARBA" id="ARBA00009142"/>
    </source>
</evidence>
<keyword evidence="3" id="KW-0813">Transport</keyword>
<evidence type="ECO:0000256" key="7">
    <source>
        <dbReference type="ARBA" id="ARBA00023136"/>
    </source>
</evidence>
<evidence type="ECO:0000256" key="4">
    <source>
        <dbReference type="ARBA" id="ARBA00022475"/>
    </source>
</evidence>
<sequence length="251" mass="24941">MSAGEWCALLAFAAGGLLQAATGYGFAVLAAPVLAAVVAPERALPSLVIVGTLVNALMVATDAYADRRAGRPRDAPDLRLSVALMAISVPGTVAGIALLLALPREALRALVAGAVILAAVARAARPTVVGVRGRETVGAGLVAGVLGGSVGFNGPPVVLLLLRRGTTPEQSRGTLAVYFAGIGVLTGLLLVAEAALDPIALTPLLLVAAVAGQVVGRGLRPLLAGHHERTSVLVLAFSGAVALASAVATLL</sequence>
<feature type="transmembrane region" description="Helical" evidence="8">
    <location>
        <begin position="45"/>
        <end position="65"/>
    </location>
</feature>
<comment type="similarity">
    <text evidence="2 8">Belongs to the 4-toluene sulfonate uptake permease (TSUP) (TC 2.A.102) family.</text>
</comment>